<gene>
    <name evidence="1" type="ORF">BN4615_P8315</name>
</gene>
<dbReference type="AlphaFoldDB" id="A0A1M4EIS1"/>
<organism evidence="1">
    <name type="scientific">Nonomuraea gerenzanensis</name>
    <dbReference type="NCBI Taxonomy" id="93944"/>
    <lineage>
        <taxon>Bacteria</taxon>
        <taxon>Bacillati</taxon>
        <taxon>Actinomycetota</taxon>
        <taxon>Actinomycetes</taxon>
        <taxon>Streptosporangiales</taxon>
        <taxon>Streptosporangiaceae</taxon>
        <taxon>Nonomuraea</taxon>
    </lineage>
</organism>
<name>A0A1M4EIS1_9ACTN</name>
<sequence length="96" mass="10423">MVPGLREELFEGMWQGVLAGGYAEGARWIAEQRELGRVQTGDPEATAAVLLSSLTYYPLLRLLIGHTPGDLEPERFLAAWVEHAAVTLGLPPAARP</sequence>
<evidence type="ECO:0008006" key="2">
    <source>
        <dbReference type="Google" id="ProtNLM"/>
    </source>
</evidence>
<reference evidence="1" key="1">
    <citation type="submission" date="2016-04" db="EMBL/GenBank/DDBJ databases">
        <authorList>
            <person name="Evans L.H."/>
            <person name="Alamgir A."/>
            <person name="Owens N."/>
            <person name="Weber N.D."/>
            <person name="Virtaneva K."/>
            <person name="Barbian K."/>
            <person name="Babar A."/>
            <person name="Rosenke K."/>
        </authorList>
    </citation>
    <scope>NUCLEOTIDE SEQUENCE</scope>
    <source>
        <strain evidence="1">Nono1</strain>
    </source>
</reference>
<dbReference type="EMBL" id="LT559118">
    <property type="protein sequence ID" value="SBO98799.1"/>
    <property type="molecule type" value="Genomic_DNA"/>
</dbReference>
<proteinExistence type="predicted"/>
<protein>
    <recommendedName>
        <fullName evidence="2">Transcriptional regulator, TetR family</fullName>
    </recommendedName>
</protein>
<dbReference type="Gene3D" id="1.10.357.10">
    <property type="entry name" value="Tetracycline Repressor, domain 2"/>
    <property type="match status" value="1"/>
</dbReference>
<evidence type="ECO:0000313" key="1">
    <source>
        <dbReference type="EMBL" id="SBO98799.1"/>
    </source>
</evidence>
<accession>A0A1M4EIS1</accession>